<dbReference type="InterPro" id="IPR005502">
    <property type="entry name" value="Ribosyl_crysJ1"/>
</dbReference>
<comment type="caution">
    <text evidence="1">The sequence shown here is derived from an EMBL/GenBank/DDBJ whole genome shotgun (WGS) entry which is preliminary data.</text>
</comment>
<dbReference type="RefSeq" id="WP_377185002.1">
    <property type="nucleotide sequence ID" value="NZ_JBHUOG010000002.1"/>
</dbReference>
<dbReference type="Pfam" id="PF03747">
    <property type="entry name" value="ADP_ribosyl_GH"/>
    <property type="match status" value="1"/>
</dbReference>
<keyword evidence="2" id="KW-1185">Reference proteome</keyword>
<dbReference type="EMBL" id="JBHUOG010000002">
    <property type="protein sequence ID" value="MFD2795177.1"/>
    <property type="molecule type" value="Genomic_DNA"/>
</dbReference>
<evidence type="ECO:0000313" key="1">
    <source>
        <dbReference type="EMBL" id="MFD2795177.1"/>
    </source>
</evidence>
<dbReference type="InterPro" id="IPR036705">
    <property type="entry name" value="Ribosyl_crysJ1_sf"/>
</dbReference>
<dbReference type="Gene3D" id="1.10.4080.10">
    <property type="entry name" value="ADP-ribosylation/Crystallin J1"/>
    <property type="match status" value="1"/>
</dbReference>
<dbReference type="SUPFAM" id="SSF101478">
    <property type="entry name" value="ADP-ribosylglycohydrolase"/>
    <property type="match status" value="1"/>
</dbReference>
<dbReference type="Proteomes" id="UP001597479">
    <property type="component" value="Unassembled WGS sequence"/>
</dbReference>
<gene>
    <name evidence="1" type="ORF">ACFS27_16585</name>
</gene>
<evidence type="ECO:0000313" key="2">
    <source>
        <dbReference type="Proteomes" id="UP001597479"/>
    </source>
</evidence>
<accession>A0ABW5VU18</accession>
<protein>
    <submittedName>
        <fullName evidence="1">ADP-ribosylglycohydrolase family protein</fullName>
    </submittedName>
</protein>
<name>A0ABW5VU18_9MICO</name>
<proteinExistence type="predicted"/>
<reference evidence="2" key="1">
    <citation type="journal article" date="2019" name="Int. J. Syst. Evol. Microbiol.">
        <title>The Global Catalogue of Microorganisms (GCM) 10K type strain sequencing project: providing services to taxonomists for standard genome sequencing and annotation.</title>
        <authorList>
            <consortium name="The Broad Institute Genomics Platform"/>
            <consortium name="The Broad Institute Genome Sequencing Center for Infectious Disease"/>
            <person name="Wu L."/>
            <person name="Ma J."/>
        </authorList>
    </citation>
    <scope>NUCLEOTIDE SEQUENCE [LARGE SCALE GENOMIC DNA]</scope>
    <source>
        <strain evidence="2">CCM 7044</strain>
    </source>
</reference>
<organism evidence="1 2">
    <name type="scientific">Promicromonospora vindobonensis</name>
    <dbReference type="NCBI Taxonomy" id="195748"/>
    <lineage>
        <taxon>Bacteria</taxon>
        <taxon>Bacillati</taxon>
        <taxon>Actinomycetota</taxon>
        <taxon>Actinomycetes</taxon>
        <taxon>Micrococcales</taxon>
        <taxon>Promicromonosporaceae</taxon>
        <taxon>Promicromonospora</taxon>
    </lineage>
</organism>
<sequence length="436" mass="46564">MHDVTDPRDIVPDEAEQRRLTGYDVDTLEADAHEAAQAGDLGRLAEIATALDQLSRRSDWTYTEPDDDASLHQIAAAAGRIPVDAAQLPHRIRGAWLGRAVGNTMGKPIEGLTRQQVEIYLRAAGAWPLRGYVPLVDPLPEGVPALHPSAPVSTTGNFTDVPRDDDIDWTIVGLHIIECYGRDFTTEQVAAEWLDRVPFTQTYTAERAAYRNLVHGLKAPETATTGNPYREWIGALIRGDVFGYVNPGDPGTAARTALVDARLTHTGNGIYGELWAAALCAAALAATDMGEVLRAASGVVPTGSRLAEALAGVERLHASGASSTEALDWVDNHLSQYPWVHTINNAALIAVGLLWGETFVDAVALTIAGGRDTDSNGATVGSVYGALHGAAAVPEDLVGTTHVQVRSAVRDFDRVTLDELADRTLALVNVPSNTLR</sequence>